<keyword evidence="2" id="KW-1185">Reference proteome</keyword>
<protein>
    <submittedName>
        <fullName evidence="1">Uncharacterized protein</fullName>
    </submittedName>
</protein>
<accession>A0A9P4WCH6</accession>
<dbReference type="EMBL" id="SWKU01000009">
    <property type="protein sequence ID" value="KAF3003435.1"/>
    <property type="molecule type" value="Genomic_DNA"/>
</dbReference>
<dbReference type="AlphaFoldDB" id="A0A9P4WCH6"/>
<gene>
    <name evidence="1" type="ORF">E8E13_001815</name>
</gene>
<evidence type="ECO:0000313" key="2">
    <source>
        <dbReference type="Proteomes" id="UP000801428"/>
    </source>
</evidence>
<dbReference type="Proteomes" id="UP000801428">
    <property type="component" value="Unassembled WGS sequence"/>
</dbReference>
<name>A0A9P4WCH6_CURKU</name>
<reference evidence="1" key="1">
    <citation type="submission" date="2019-04" db="EMBL/GenBank/DDBJ databases">
        <title>Sequencing of skin fungus with MAO and IRED activity.</title>
        <authorList>
            <person name="Marsaioli A.J."/>
            <person name="Bonatto J.M.C."/>
            <person name="Reis Junior O."/>
        </authorList>
    </citation>
    <scope>NUCLEOTIDE SEQUENCE</scope>
    <source>
        <strain evidence="1">30M1</strain>
    </source>
</reference>
<proteinExistence type="predicted"/>
<sequence length="116" mass="13401">MELLRDVIDILPRDERAIWLSQEMRVSFVQCRKSSKLRSKGPIASSQCSLPEIQVNIEIFTGKEEVISMFSEHFLVLPEYFMVFWLQVSIDVSQDARSLYGSTLDGKYDEVNPLLL</sequence>
<comment type="caution">
    <text evidence="1">The sequence shown here is derived from an EMBL/GenBank/DDBJ whole genome shotgun (WGS) entry which is preliminary data.</text>
</comment>
<organism evidence="1 2">
    <name type="scientific">Curvularia kusanoi</name>
    <name type="common">Cochliobolus kusanoi</name>
    <dbReference type="NCBI Taxonomy" id="90978"/>
    <lineage>
        <taxon>Eukaryota</taxon>
        <taxon>Fungi</taxon>
        <taxon>Dikarya</taxon>
        <taxon>Ascomycota</taxon>
        <taxon>Pezizomycotina</taxon>
        <taxon>Dothideomycetes</taxon>
        <taxon>Pleosporomycetidae</taxon>
        <taxon>Pleosporales</taxon>
        <taxon>Pleosporineae</taxon>
        <taxon>Pleosporaceae</taxon>
        <taxon>Curvularia</taxon>
    </lineage>
</organism>
<evidence type="ECO:0000313" key="1">
    <source>
        <dbReference type="EMBL" id="KAF3003435.1"/>
    </source>
</evidence>